<feature type="transmembrane region" description="Helical" evidence="1">
    <location>
        <begin position="63"/>
        <end position="85"/>
    </location>
</feature>
<dbReference type="AlphaFoldDB" id="A0A8J4PT68"/>
<comment type="caution">
    <text evidence="2">The sequence shown here is derived from an EMBL/GenBank/DDBJ whole genome shotgun (WGS) entry which is preliminary data.</text>
</comment>
<evidence type="ECO:0000256" key="1">
    <source>
        <dbReference type="SAM" id="Phobius"/>
    </source>
</evidence>
<keyword evidence="3" id="KW-1185">Reference proteome</keyword>
<organism evidence="2 3">
    <name type="scientific">Polysphondylium violaceum</name>
    <dbReference type="NCBI Taxonomy" id="133409"/>
    <lineage>
        <taxon>Eukaryota</taxon>
        <taxon>Amoebozoa</taxon>
        <taxon>Evosea</taxon>
        <taxon>Eumycetozoa</taxon>
        <taxon>Dictyostelia</taxon>
        <taxon>Dictyosteliales</taxon>
        <taxon>Dictyosteliaceae</taxon>
        <taxon>Polysphondylium</taxon>
    </lineage>
</organism>
<name>A0A8J4PT68_9MYCE</name>
<keyword evidence="1" id="KW-0812">Transmembrane</keyword>
<sequence length="330" mass="37676">MTEGDNNNSDNSSQDSIQQIIGYNSYFNDDGFSPPPSYSQHIDKKPMISKSQRASRKKQKFKFITIIVAIFGLITMGCFVVYILFSTDKLGFKFLEAQCKLQSTEIKSTNITSPYDSSSGNINNNSVIGSDESLNTYDGVIGEGLCSPLNVGQWWYVYDKEYYKYTFFQSNSTMADNSTSNNIKQVEIIDSMNNKTITCYQGIYNVEYMANDKHNVTGIVYGLWTQHRDRVVDYLDQIKVDKSFSCYYNKYNESQIIIIKPPSSLINVLVICLFGLILVSIITTFFICLRRAYATSIKEKQQLLNENKLYFRYSSSDSIGYSSSNNNNNY</sequence>
<dbReference type="OrthoDB" id="10553069at2759"/>
<feature type="transmembrane region" description="Helical" evidence="1">
    <location>
        <begin position="265"/>
        <end position="289"/>
    </location>
</feature>
<proteinExistence type="predicted"/>
<dbReference type="Proteomes" id="UP000695562">
    <property type="component" value="Unassembled WGS sequence"/>
</dbReference>
<keyword evidence="1" id="KW-0472">Membrane</keyword>
<gene>
    <name evidence="2" type="ORF">CYY_005857</name>
</gene>
<evidence type="ECO:0000313" key="3">
    <source>
        <dbReference type="Proteomes" id="UP000695562"/>
    </source>
</evidence>
<protein>
    <submittedName>
        <fullName evidence="2">Uncharacterized protein</fullName>
    </submittedName>
</protein>
<keyword evidence="1" id="KW-1133">Transmembrane helix</keyword>
<evidence type="ECO:0000313" key="2">
    <source>
        <dbReference type="EMBL" id="KAF2072846.1"/>
    </source>
</evidence>
<dbReference type="EMBL" id="AJWJ01000244">
    <property type="protein sequence ID" value="KAF2072846.1"/>
    <property type="molecule type" value="Genomic_DNA"/>
</dbReference>
<reference evidence="2" key="1">
    <citation type="submission" date="2020-01" db="EMBL/GenBank/DDBJ databases">
        <title>Development of genomics and gene disruption for Polysphondylium violaceum indicates a role for the polyketide synthase stlB in stalk morphogenesis.</title>
        <authorList>
            <person name="Narita B."/>
            <person name="Kawabe Y."/>
            <person name="Kin K."/>
            <person name="Saito T."/>
            <person name="Gibbs R."/>
            <person name="Kuspa A."/>
            <person name="Muzny D."/>
            <person name="Queller D."/>
            <person name="Richards S."/>
            <person name="Strassman J."/>
            <person name="Sucgang R."/>
            <person name="Worley K."/>
            <person name="Schaap P."/>
        </authorList>
    </citation>
    <scope>NUCLEOTIDE SEQUENCE</scope>
    <source>
        <strain evidence="2">QSvi11</strain>
    </source>
</reference>
<accession>A0A8J4PT68</accession>